<accession>A0A914E8Y8</accession>
<dbReference type="Proteomes" id="UP000887540">
    <property type="component" value="Unplaced"/>
</dbReference>
<evidence type="ECO:0000313" key="3">
    <source>
        <dbReference type="Proteomes" id="UP000887540"/>
    </source>
</evidence>
<proteinExistence type="predicted"/>
<reference evidence="4" key="1">
    <citation type="submission" date="2022-11" db="UniProtKB">
        <authorList>
            <consortium name="WormBaseParasite"/>
        </authorList>
    </citation>
    <scope>IDENTIFICATION</scope>
</reference>
<name>A0A914E8Y8_9BILA</name>
<keyword evidence="1" id="KW-0732">Signal</keyword>
<dbReference type="CDD" id="cd00037">
    <property type="entry name" value="CLECT"/>
    <property type="match status" value="1"/>
</dbReference>
<sequence length="175" mass="20416">MKLLALSIFLVVIGSALAYTWVDIYRNNEQPCNSPINIDLPTDKNYYQLQILVENNNLTKDLDLYLWNNLKLENQNFEGNLIYSWFYTDCGSIDTYYDSTKCILFSFYMTWNEARSYCSNVYGGYLKDNLNAIDSSYLKSQTGRSEYWIGLSDFETPGTFAWDRGLNKPMEPLVR</sequence>
<keyword evidence="3" id="KW-1185">Reference proteome</keyword>
<dbReference type="SUPFAM" id="SSF56436">
    <property type="entry name" value="C-type lectin-like"/>
    <property type="match status" value="1"/>
</dbReference>
<dbReference type="PROSITE" id="PS50041">
    <property type="entry name" value="C_TYPE_LECTIN_2"/>
    <property type="match status" value="1"/>
</dbReference>
<dbReference type="WBParaSite" id="ACRNAN_scaffold6372.g19313.t1">
    <property type="protein sequence ID" value="ACRNAN_scaffold6372.g19313.t1"/>
    <property type="gene ID" value="ACRNAN_scaffold6372.g19313"/>
</dbReference>
<feature type="signal peptide" evidence="1">
    <location>
        <begin position="1"/>
        <end position="18"/>
    </location>
</feature>
<evidence type="ECO:0000259" key="2">
    <source>
        <dbReference type="PROSITE" id="PS50041"/>
    </source>
</evidence>
<dbReference type="InterPro" id="IPR016186">
    <property type="entry name" value="C-type_lectin-like/link_sf"/>
</dbReference>
<dbReference type="InterPro" id="IPR016187">
    <property type="entry name" value="CTDL_fold"/>
</dbReference>
<organism evidence="3 4">
    <name type="scientific">Acrobeloides nanus</name>
    <dbReference type="NCBI Taxonomy" id="290746"/>
    <lineage>
        <taxon>Eukaryota</taxon>
        <taxon>Metazoa</taxon>
        <taxon>Ecdysozoa</taxon>
        <taxon>Nematoda</taxon>
        <taxon>Chromadorea</taxon>
        <taxon>Rhabditida</taxon>
        <taxon>Tylenchina</taxon>
        <taxon>Cephalobomorpha</taxon>
        <taxon>Cephaloboidea</taxon>
        <taxon>Cephalobidae</taxon>
        <taxon>Acrobeloides</taxon>
    </lineage>
</organism>
<feature type="chain" id="PRO_5038102065" evidence="1">
    <location>
        <begin position="19"/>
        <end position="175"/>
    </location>
</feature>
<feature type="domain" description="C-type lectin" evidence="2">
    <location>
        <begin position="98"/>
        <end position="165"/>
    </location>
</feature>
<dbReference type="Gene3D" id="3.10.100.10">
    <property type="entry name" value="Mannose-Binding Protein A, subunit A"/>
    <property type="match status" value="1"/>
</dbReference>
<dbReference type="Pfam" id="PF00059">
    <property type="entry name" value="Lectin_C"/>
    <property type="match status" value="1"/>
</dbReference>
<dbReference type="InterPro" id="IPR001304">
    <property type="entry name" value="C-type_lectin-like"/>
</dbReference>
<dbReference type="AlphaFoldDB" id="A0A914E8Y8"/>
<evidence type="ECO:0000313" key="4">
    <source>
        <dbReference type="WBParaSite" id="ACRNAN_scaffold6372.g19313.t1"/>
    </source>
</evidence>
<evidence type="ECO:0000256" key="1">
    <source>
        <dbReference type="SAM" id="SignalP"/>
    </source>
</evidence>
<protein>
    <submittedName>
        <fullName evidence="4">C-type lectin domain-containing protein</fullName>
    </submittedName>
</protein>